<feature type="domain" description="Nucleotidyltransferase-like" evidence="1">
    <location>
        <begin position="107"/>
        <end position="314"/>
    </location>
</feature>
<keyword evidence="3" id="KW-1185">Reference proteome</keyword>
<sequence>MRYSELPLSAQTAYAELSEQTRAFELGAAIGGLTGSFQKLERKGKAYWYFAFRDLGQKVRMAYVGPDDERIRALIRRFDEQRQTRPLAPQAKAAVALGAASVAPKHFRIIKRLADHGFFRAGGVLIGTHAFLTMGNLLGVRWLDAAATLDVDFAHAGRNISIALPADLKIDVHNALESLEMGLLPISEFDGAAGAQYRNPADQELRIDFVTSRTRRGGAVRLPDLNLVLEPLKFMEFSLEGTTQGCVFAAAGACTVNLPAPERYAVHKLIVYGERPVRERVKANKDLLQAAALAEFFLRTDAAAEFNHAWRDAIARGPGWRKRALQGKEALCRIAPDLANEQLWQL</sequence>
<proteinExistence type="predicted"/>
<comment type="caution">
    <text evidence="2">The sequence shown here is derived from an EMBL/GenBank/DDBJ whole genome shotgun (WGS) entry which is preliminary data.</text>
</comment>
<evidence type="ECO:0000313" key="2">
    <source>
        <dbReference type="EMBL" id="MBB5208214.1"/>
    </source>
</evidence>
<evidence type="ECO:0000259" key="1">
    <source>
        <dbReference type="Pfam" id="PF12281"/>
    </source>
</evidence>
<gene>
    <name evidence="2" type="ORF">HNQ52_001756</name>
</gene>
<dbReference type="RefSeq" id="WP_183961169.1">
    <property type="nucleotide sequence ID" value="NZ_JACHHP010000003.1"/>
</dbReference>
<organism evidence="2 3">
    <name type="scientific">Chiayiivirga flava</name>
    <dbReference type="NCBI Taxonomy" id="659595"/>
    <lineage>
        <taxon>Bacteria</taxon>
        <taxon>Pseudomonadati</taxon>
        <taxon>Pseudomonadota</taxon>
        <taxon>Gammaproteobacteria</taxon>
        <taxon>Lysobacterales</taxon>
        <taxon>Lysobacteraceae</taxon>
        <taxon>Chiayiivirga</taxon>
    </lineage>
</organism>
<protein>
    <recommendedName>
        <fullName evidence="1">Nucleotidyltransferase-like domain-containing protein</fullName>
    </recommendedName>
</protein>
<dbReference type="Proteomes" id="UP000521199">
    <property type="component" value="Unassembled WGS sequence"/>
</dbReference>
<dbReference type="AlphaFoldDB" id="A0A7W8D5C2"/>
<reference evidence="2 3" key="1">
    <citation type="submission" date="2020-08" db="EMBL/GenBank/DDBJ databases">
        <title>Genomic Encyclopedia of Type Strains, Phase IV (KMG-IV): sequencing the most valuable type-strain genomes for metagenomic binning, comparative biology and taxonomic classification.</title>
        <authorList>
            <person name="Goeker M."/>
        </authorList>
    </citation>
    <scope>NUCLEOTIDE SEQUENCE [LARGE SCALE GENOMIC DNA]</scope>
    <source>
        <strain evidence="2 3">DSM 24163</strain>
    </source>
</reference>
<evidence type="ECO:0000313" key="3">
    <source>
        <dbReference type="Proteomes" id="UP000521199"/>
    </source>
</evidence>
<name>A0A7W8D5C2_9GAMM</name>
<dbReference type="Pfam" id="PF12281">
    <property type="entry name" value="NTP_transf_8"/>
    <property type="match status" value="1"/>
</dbReference>
<dbReference type="EMBL" id="JACHHP010000003">
    <property type="protein sequence ID" value="MBB5208214.1"/>
    <property type="molecule type" value="Genomic_DNA"/>
</dbReference>
<accession>A0A7W8D5C2</accession>
<dbReference type="InterPro" id="IPR058575">
    <property type="entry name" value="NTP_transf_8_dom"/>
</dbReference>